<gene>
    <name evidence="1" type="ORF">CPLU01_01752</name>
</gene>
<proteinExistence type="predicted"/>
<dbReference type="EMBL" id="WIGO01000012">
    <property type="protein sequence ID" value="KAF6839615.1"/>
    <property type="molecule type" value="Genomic_DNA"/>
</dbReference>
<protein>
    <submittedName>
        <fullName evidence="1">Uncharacterized protein</fullName>
    </submittedName>
</protein>
<sequence length="114" mass="12663">MPRPVSLHAVLDSVVSPLWTELASTLRKGEEEDAEAEAEAFISTRAQRLDFCYFLGARFHEALQNHAQGLYTTEMLPLRDTSLAAFARRGPDFMLRVFRPPDIVRLCSAALAGG</sequence>
<keyword evidence="2" id="KW-1185">Reference proteome</keyword>
<organism evidence="1 2">
    <name type="scientific">Colletotrichum plurivorum</name>
    <dbReference type="NCBI Taxonomy" id="2175906"/>
    <lineage>
        <taxon>Eukaryota</taxon>
        <taxon>Fungi</taxon>
        <taxon>Dikarya</taxon>
        <taxon>Ascomycota</taxon>
        <taxon>Pezizomycotina</taxon>
        <taxon>Sordariomycetes</taxon>
        <taxon>Hypocreomycetidae</taxon>
        <taxon>Glomerellales</taxon>
        <taxon>Glomerellaceae</taxon>
        <taxon>Colletotrichum</taxon>
        <taxon>Colletotrichum orchidearum species complex</taxon>
    </lineage>
</organism>
<evidence type="ECO:0000313" key="1">
    <source>
        <dbReference type="EMBL" id="KAF6839615.1"/>
    </source>
</evidence>
<dbReference type="AlphaFoldDB" id="A0A8H6NNP6"/>
<accession>A0A8H6NNP6</accession>
<comment type="caution">
    <text evidence="1">The sequence shown here is derived from an EMBL/GenBank/DDBJ whole genome shotgun (WGS) entry which is preliminary data.</text>
</comment>
<reference evidence="1" key="1">
    <citation type="journal article" date="2020" name="Phytopathology">
        <title>Genome Sequence Resources of Colletotrichum truncatum, C. plurivorum, C. musicola, and C. sojae: Four Species Pathogenic to Soybean (Glycine max).</title>
        <authorList>
            <person name="Rogerio F."/>
            <person name="Boufleur T.R."/>
            <person name="Ciampi-Guillardi M."/>
            <person name="Sukno S.A."/>
            <person name="Thon M.R."/>
            <person name="Massola Junior N.S."/>
            <person name="Baroncelli R."/>
        </authorList>
    </citation>
    <scope>NUCLEOTIDE SEQUENCE</scope>
    <source>
        <strain evidence="1">LFN00145</strain>
    </source>
</reference>
<dbReference type="Proteomes" id="UP000654918">
    <property type="component" value="Unassembled WGS sequence"/>
</dbReference>
<name>A0A8H6NNP6_9PEZI</name>
<evidence type="ECO:0000313" key="2">
    <source>
        <dbReference type="Proteomes" id="UP000654918"/>
    </source>
</evidence>